<organism evidence="9 10">
    <name type="scientific">Cohaesibacter gelatinilyticus</name>
    <dbReference type="NCBI Taxonomy" id="372072"/>
    <lineage>
        <taxon>Bacteria</taxon>
        <taxon>Pseudomonadati</taxon>
        <taxon>Pseudomonadota</taxon>
        <taxon>Alphaproteobacteria</taxon>
        <taxon>Hyphomicrobiales</taxon>
        <taxon>Cohaesibacteraceae</taxon>
    </lineage>
</organism>
<keyword evidence="4 7" id="KW-0812">Transmembrane</keyword>
<feature type="domain" description="ABC3 transporter permease C-terminal" evidence="8">
    <location>
        <begin position="276"/>
        <end position="387"/>
    </location>
</feature>
<name>A0A285PGR6_9HYPH</name>
<sequence length="391" mass="42185">MTAFLTWLLGRIPIGWLQLTHNKGRFWVALFGVAFANVLVFVQLGMLGALNNSTIQPYQLLDADIIISASDSNTLLDGGNVARQHMLQALAIADVKSGASVYFGKVDWRVTNDQISAMQVVGMPIESVDFIAPALRPSFLHLSLADTALVDRKTRGGTKEFFDNLSPLTPAIYELNNRQVKLLGAMEIGAGFSADGNLLMSDQSFLRLSQQRSSAAPNHILLKVKQGASIERVVTLLKNLLPEEDLLIRSFNQAAADEQAYQTSVKPVGIIFGFGTIIGVLVGIVIVYQILSTDVADHLKEYATFKAIGYKQAFFLGIVFEEALILAVLGFIPGTLAAMGIYKLLALKSGLPVGLTLGRALMVFIGTIVACSISGAIATRRLSQADPADLF</sequence>
<evidence type="ECO:0000313" key="9">
    <source>
        <dbReference type="EMBL" id="SNZ20920.1"/>
    </source>
</evidence>
<dbReference type="RefSeq" id="WP_097155295.1">
    <property type="nucleotide sequence ID" value="NZ_OBEL01000006.1"/>
</dbReference>
<evidence type="ECO:0000259" key="8">
    <source>
        <dbReference type="Pfam" id="PF02687"/>
    </source>
</evidence>
<feature type="transmembrane region" description="Helical" evidence="7">
    <location>
        <begin position="357"/>
        <end position="378"/>
    </location>
</feature>
<evidence type="ECO:0000256" key="1">
    <source>
        <dbReference type="ARBA" id="ARBA00004651"/>
    </source>
</evidence>
<evidence type="ECO:0000256" key="6">
    <source>
        <dbReference type="ARBA" id="ARBA00023136"/>
    </source>
</evidence>
<accession>A0A285PGR6</accession>
<dbReference type="NCBIfam" id="TIGR01185">
    <property type="entry name" value="devC"/>
    <property type="match status" value="1"/>
</dbReference>
<reference evidence="9 10" key="1">
    <citation type="submission" date="2017-09" db="EMBL/GenBank/DDBJ databases">
        <authorList>
            <person name="Ehlers B."/>
            <person name="Leendertz F.H."/>
        </authorList>
    </citation>
    <scope>NUCLEOTIDE SEQUENCE [LARGE SCALE GENOMIC DNA]</scope>
    <source>
        <strain evidence="9 10">DSM 18289</strain>
    </source>
</reference>
<dbReference type="EMBL" id="OBEL01000006">
    <property type="protein sequence ID" value="SNZ20920.1"/>
    <property type="molecule type" value="Genomic_DNA"/>
</dbReference>
<evidence type="ECO:0000256" key="5">
    <source>
        <dbReference type="ARBA" id="ARBA00022989"/>
    </source>
</evidence>
<dbReference type="PIRSF" id="PIRSF031773">
    <property type="entry name" value="DevC"/>
    <property type="match status" value="1"/>
</dbReference>
<evidence type="ECO:0000256" key="7">
    <source>
        <dbReference type="SAM" id="Phobius"/>
    </source>
</evidence>
<keyword evidence="2" id="KW-0813">Transport</keyword>
<dbReference type="PANTHER" id="PTHR43738:SF1">
    <property type="entry name" value="HEMIN TRANSPORT SYSTEM PERMEASE PROTEIN HRTB-RELATED"/>
    <property type="match status" value="1"/>
</dbReference>
<keyword evidence="3" id="KW-1003">Cell membrane</keyword>
<dbReference type="GO" id="GO:0005886">
    <property type="term" value="C:plasma membrane"/>
    <property type="evidence" value="ECO:0007669"/>
    <property type="project" value="UniProtKB-SubCell"/>
</dbReference>
<dbReference type="PANTHER" id="PTHR43738">
    <property type="entry name" value="ABC TRANSPORTER, MEMBRANE PROTEIN"/>
    <property type="match status" value="1"/>
</dbReference>
<evidence type="ECO:0000256" key="2">
    <source>
        <dbReference type="ARBA" id="ARBA00022448"/>
    </source>
</evidence>
<evidence type="ECO:0000313" key="10">
    <source>
        <dbReference type="Proteomes" id="UP000219439"/>
    </source>
</evidence>
<keyword evidence="6 7" id="KW-0472">Membrane</keyword>
<feature type="transmembrane region" description="Helical" evidence="7">
    <location>
        <begin position="323"/>
        <end position="345"/>
    </location>
</feature>
<keyword evidence="5 7" id="KW-1133">Transmembrane helix</keyword>
<dbReference type="InterPro" id="IPR005891">
    <property type="entry name" value="DevC"/>
</dbReference>
<proteinExistence type="predicted"/>
<feature type="transmembrane region" description="Helical" evidence="7">
    <location>
        <begin position="268"/>
        <end position="291"/>
    </location>
</feature>
<gene>
    <name evidence="9" type="ORF">SAMN06265368_4033</name>
</gene>
<evidence type="ECO:0000256" key="3">
    <source>
        <dbReference type="ARBA" id="ARBA00022475"/>
    </source>
</evidence>
<dbReference type="OrthoDB" id="180999at2"/>
<dbReference type="InterPro" id="IPR051125">
    <property type="entry name" value="ABC-4/HrtB_transporter"/>
</dbReference>
<protein>
    <submittedName>
        <fullName evidence="9">Putative ABC transport system permease protein</fullName>
    </submittedName>
</protein>
<evidence type="ECO:0000256" key="4">
    <source>
        <dbReference type="ARBA" id="ARBA00022692"/>
    </source>
</evidence>
<dbReference type="InterPro" id="IPR003838">
    <property type="entry name" value="ABC3_permease_C"/>
</dbReference>
<feature type="transmembrane region" description="Helical" evidence="7">
    <location>
        <begin position="26"/>
        <end position="50"/>
    </location>
</feature>
<keyword evidence="10" id="KW-1185">Reference proteome</keyword>
<dbReference type="Proteomes" id="UP000219439">
    <property type="component" value="Unassembled WGS sequence"/>
</dbReference>
<dbReference type="AlphaFoldDB" id="A0A285PGR6"/>
<comment type="subcellular location">
    <subcellularLocation>
        <location evidence="1">Cell membrane</location>
        <topology evidence="1">Multi-pass membrane protein</topology>
    </subcellularLocation>
</comment>
<dbReference type="Pfam" id="PF02687">
    <property type="entry name" value="FtsX"/>
    <property type="match status" value="1"/>
</dbReference>